<evidence type="ECO:0000259" key="7">
    <source>
        <dbReference type="PROSITE" id="PS50109"/>
    </source>
</evidence>
<evidence type="ECO:0000256" key="6">
    <source>
        <dbReference type="PROSITE-ProRule" id="PRU00169"/>
    </source>
</evidence>
<dbReference type="Gene3D" id="3.30.565.10">
    <property type="entry name" value="Histidine kinase-like ATPase, C-terminal domain"/>
    <property type="match status" value="1"/>
</dbReference>
<feature type="modified residue" description="4-aspartylphosphate" evidence="6">
    <location>
        <position position="848"/>
    </location>
</feature>
<evidence type="ECO:0000256" key="5">
    <source>
        <dbReference type="ARBA" id="ARBA00022777"/>
    </source>
</evidence>
<dbReference type="OrthoDB" id="21225at2759"/>
<reference evidence="9 10" key="1">
    <citation type="submission" date="2015-09" db="EMBL/GenBank/DDBJ databases">
        <title>Host preference determinants of Valsa canker pathogens revealed by comparative genomics.</title>
        <authorList>
            <person name="Yin Z."/>
            <person name="Huang L."/>
        </authorList>
    </citation>
    <scope>NUCLEOTIDE SEQUENCE [LARGE SCALE GENOMIC DNA]</scope>
    <source>
        <strain evidence="9 10">SXYLt</strain>
    </source>
</reference>
<dbReference type="GO" id="GO:0009927">
    <property type="term" value="F:histidine phosphotransfer kinase activity"/>
    <property type="evidence" value="ECO:0007669"/>
    <property type="project" value="TreeGrafter"/>
</dbReference>
<dbReference type="InterPro" id="IPR036097">
    <property type="entry name" value="HisK_dim/P_sf"/>
</dbReference>
<keyword evidence="10" id="KW-1185">Reference proteome</keyword>
<comment type="catalytic activity">
    <reaction evidence="1">
        <text>ATP + protein L-histidine = ADP + protein N-phospho-L-histidine.</text>
        <dbReference type="EC" id="2.7.13.3"/>
    </reaction>
</comment>
<dbReference type="InterPro" id="IPR005467">
    <property type="entry name" value="His_kinase_dom"/>
</dbReference>
<dbReference type="InterPro" id="IPR011006">
    <property type="entry name" value="CheY-like_superfamily"/>
</dbReference>
<sequence length="933" mass="104003">MPSRLAASSRSSRAAFTPYFPRAERSAPWPVLRSLPAKPGDGDHELYDNPISTFDEKAHDSYYAPRKDGINADLPPPQPEGFSDPYLIPSLTRNERLRLTMLWYHTNDLLEDEDFLVRVQEQLDLVQTFMGWEFAIMGFVGEDIFTRVAAAGLPLALVPRRESPCSHTINQEPGTVFMLPNMERDWRFKETPNVAQYGMRSYAGAQLRCKALTGETIALGSLCIASNSPQPPLSPVQQTALVRFADLITADIVSHSREGRRRQRHYMARLLAERRTDDPENTEAHIVDILREVYPNASIGIHESFDDTLPLPNHSPISISEVTDGLWEDIRAIVYPCQTYPVVKYLTVASNQIQLVFDDVDSYFVDKCAASLTKIIHEASLRDALKAKEQFLRGITHQLRTPIHGILGSCDLLAEELAQRKVLMDGFGRPGTAPSSIINTIRDSGRELMSTVNNMLKLNRFIHHAEIGVSRKTWGLQALSSIEADIIHEVHQSIPEHELPDIPILFENHLASDDTLTTMDLSLLKECLQSLILNALFYTTQGAVVIVISAPPDRSRLMVDVKDTGCGIAQVDHARIFEAFEKVDSFSRGAGLGLTLAAKIAALMDGELKLVASSQEPDRNGSHFRAEFQRPSFACPIVRAPRMRSLHPNIPGTFHVVRAPGQRPELVSHFASCLTQLGFTQVNSPKGSFAIVTYTPDTDIFKKLIKTVDPGHISICLIPTNSAESPRHMGRVRFFSGPFLSSRLQEILKDADQIYQRIKAEASLGRAATQTSEDDICRMSKLDLRHTPIDPDPVALLVDDNAVNLSILKMYCEKRHIPYSTAVNGQEAVDQFKASLRKGPRINLIFMDLQMPIMDGAEATQQIRDIEKDSALARSCVFIVTGQDSSKDKARSFGVGADEFYVKPTSVRTLDRGVGEYFPMFAERVGKLKPKVK</sequence>
<dbReference type="PROSITE" id="PS50109">
    <property type="entry name" value="HIS_KIN"/>
    <property type="match status" value="1"/>
</dbReference>
<dbReference type="SMART" id="SM00388">
    <property type="entry name" value="HisKA"/>
    <property type="match status" value="1"/>
</dbReference>
<feature type="domain" description="Histidine kinase" evidence="7">
    <location>
        <begin position="394"/>
        <end position="632"/>
    </location>
</feature>
<dbReference type="EC" id="2.7.13.3" evidence="2"/>
<evidence type="ECO:0000313" key="10">
    <source>
        <dbReference type="Proteomes" id="UP000285146"/>
    </source>
</evidence>
<evidence type="ECO:0000256" key="4">
    <source>
        <dbReference type="ARBA" id="ARBA00022679"/>
    </source>
</evidence>
<dbReference type="Gene3D" id="3.40.50.2300">
    <property type="match status" value="1"/>
</dbReference>
<dbReference type="Pfam" id="PF00072">
    <property type="entry name" value="Response_reg"/>
    <property type="match status" value="1"/>
</dbReference>
<dbReference type="CDD" id="cd00082">
    <property type="entry name" value="HisKA"/>
    <property type="match status" value="1"/>
</dbReference>
<dbReference type="InterPro" id="IPR003661">
    <property type="entry name" value="HisK_dim/P_dom"/>
</dbReference>
<evidence type="ECO:0000256" key="3">
    <source>
        <dbReference type="ARBA" id="ARBA00022553"/>
    </source>
</evidence>
<dbReference type="InterPro" id="IPR003594">
    <property type="entry name" value="HATPase_dom"/>
</dbReference>
<keyword evidence="3 6" id="KW-0597">Phosphoprotein</keyword>
<dbReference type="InterPro" id="IPR036890">
    <property type="entry name" value="HATPase_C_sf"/>
</dbReference>
<dbReference type="Pfam" id="PF00512">
    <property type="entry name" value="HisKA"/>
    <property type="match status" value="1"/>
</dbReference>
<dbReference type="CDD" id="cd17546">
    <property type="entry name" value="REC_hyHK_CKI1_RcsC-like"/>
    <property type="match status" value="1"/>
</dbReference>
<dbReference type="PANTHER" id="PTHR43047:SF72">
    <property type="entry name" value="OSMOSENSING HISTIDINE PROTEIN KINASE SLN1"/>
    <property type="match status" value="1"/>
</dbReference>
<dbReference type="Gene3D" id="1.10.287.130">
    <property type="match status" value="1"/>
</dbReference>
<dbReference type="InterPro" id="IPR001789">
    <property type="entry name" value="Sig_transdc_resp-reg_receiver"/>
</dbReference>
<feature type="domain" description="Response regulatory" evidence="8">
    <location>
        <begin position="794"/>
        <end position="918"/>
    </location>
</feature>
<dbReference type="InterPro" id="IPR004358">
    <property type="entry name" value="Sig_transdc_His_kin-like_C"/>
</dbReference>
<dbReference type="SMART" id="SM00448">
    <property type="entry name" value="REC"/>
    <property type="match status" value="1"/>
</dbReference>
<dbReference type="SUPFAM" id="SSF55781">
    <property type="entry name" value="GAF domain-like"/>
    <property type="match status" value="1"/>
</dbReference>
<name>A0A423XIL1_9PEZI</name>
<dbReference type="Proteomes" id="UP000285146">
    <property type="component" value="Unassembled WGS sequence"/>
</dbReference>
<dbReference type="SUPFAM" id="SSF52172">
    <property type="entry name" value="CheY-like"/>
    <property type="match status" value="1"/>
</dbReference>
<evidence type="ECO:0000256" key="1">
    <source>
        <dbReference type="ARBA" id="ARBA00000085"/>
    </source>
</evidence>
<evidence type="ECO:0000259" key="8">
    <source>
        <dbReference type="PROSITE" id="PS50110"/>
    </source>
</evidence>
<dbReference type="SUPFAM" id="SSF55874">
    <property type="entry name" value="ATPase domain of HSP90 chaperone/DNA topoisomerase II/histidine kinase"/>
    <property type="match status" value="1"/>
</dbReference>
<dbReference type="PANTHER" id="PTHR43047">
    <property type="entry name" value="TWO-COMPONENT HISTIDINE PROTEIN KINASE"/>
    <property type="match status" value="1"/>
</dbReference>
<dbReference type="Pfam" id="PF02518">
    <property type="entry name" value="HATPase_c"/>
    <property type="match status" value="1"/>
</dbReference>
<dbReference type="PROSITE" id="PS50110">
    <property type="entry name" value="RESPONSE_REGULATORY"/>
    <property type="match status" value="1"/>
</dbReference>
<dbReference type="InParanoid" id="A0A423XIL1"/>
<organism evidence="9 10">
    <name type="scientific">Cytospora leucostoma</name>
    <dbReference type="NCBI Taxonomy" id="1230097"/>
    <lineage>
        <taxon>Eukaryota</taxon>
        <taxon>Fungi</taxon>
        <taxon>Dikarya</taxon>
        <taxon>Ascomycota</taxon>
        <taxon>Pezizomycotina</taxon>
        <taxon>Sordariomycetes</taxon>
        <taxon>Sordariomycetidae</taxon>
        <taxon>Diaporthales</taxon>
        <taxon>Cytosporaceae</taxon>
        <taxon>Cytospora</taxon>
    </lineage>
</organism>
<dbReference type="InterPro" id="IPR029016">
    <property type="entry name" value="GAF-like_dom_sf"/>
</dbReference>
<dbReference type="PRINTS" id="PR00344">
    <property type="entry name" value="BCTRLSENSOR"/>
</dbReference>
<dbReference type="STRING" id="1230097.A0A423XIL1"/>
<dbReference type="Gene3D" id="3.30.450.40">
    <property type="match status" value="1"/>
</dbReference>
<dbReference type="EMBL" id="LKEB01000007">
    <property type="protein sequence ID" value="ROW15969.1"/>
    <property type="molecule type" value="Genomic_DNA"/>
</dbReference>
<keyword evidence="5" id="KW-0418">Kinase</keyword>
<dbReference type="AlphaFoldDB" id="A0A423XIL1"/>
<dbReference type="GO" id="GO:0000155">
    <property type="term" value="F:phosphorelay sensor kinase activity"/>
    <property type="evidence" value="ECO:0007669"/>
    <property type="project" value="InterPro"/>
</dbReference>
<keyword evidence="4" id="KW-0808">Transferase</keyword>
<gene>
    <name evidence="9" type="ORF">VPNG_02583</name>
</gene>
<dbReference type="GO" id="GO:0005886">
    <property type="term" value="C:plasma membrane"/>
    <property type="evidence" value="ECO:0007669"/>
    <property type="project" value="TreeGrafter"/>
</dbReference>
<proteinExistence type="predicted"/>
<protein>
    <recommendedName>
        <fullName evidence="2">histidine kinase</fullName>
        <ecNumber evidence="2">2.7.13.3</ecNumber>
    </recommendedName>
</protein>
<comment type="caution">
    <text evidence="9">The sequence shown here is derived from an EMBL/GenBank/DDBJ whole genome shotgun (WGS) entry which is preliminary data.</text>
</comment>
<dbReference type="SUPFAM" id="SSF47384">
    <property type="entry name" value="Homodimeric domain of signal transducing histidine kinase"/>
    <property type="match status" value="1"/>
</dbReference>
<dbReference type="SMART" id="SM00387">
    <property type="entry name" value="HATPase_c"/>
    <property type="match status" value="1"/>
</dbReference>
<accession>A0A423XIL1</accession>
<evidence type="ECO:0000313" key="9">
    <source>
        <dbReference type="EMBL" id="ROW15969.1"/>
    </source>
</evidence>
<evidence type="ECO:0000256" key="2">
    <source>
        <dbReference type="ARBA" id="ARBA00012438"/>
    </source>
</evidence>